<feature type="compositionally biased region" description="Pro residues" evidence="1">
    <location>
        <begin position="279"/>
        <end position="288"/>
    </location>
</feature>
<name>A0A067PCF5_9AGAM</name>
<feature type="compositionally biased region" description="Low complexity" evidence="1">
    <location>
        <begin position="316"/>
        <end position="338"/>
    </location>
</feature>
<sequence>MNIIMMYVGPVGCRQGNVEVRMLYHAKEECEACALPVEEDIANLSAVPDNVLLLSTIGDNSSIATANMPSTPLQALNNNSAVATANAPSTPSQALDNPLILVKSPAPTTPLSIPMPTVGASTILKGSHTISSSGADVDFDLNNDNDIDSNLNLNLDDNLEGLFQLDNEDGNDEDGNDEDGMSIVNDHVVDNLQAANLALLLKLPEIGSSSCAIMLAGSPTTSSTMEGANLTVTKPDLLAMMFAIGESGLGPSLGSESLQPASSDVAPNTPAIILHQDLPQPPLIPPPTAVEASVGPETPVRRPPPVQVQNTHLFLSPSSSSPASCSPSSQHCPSQHPPSFIQRCPSLI</sequence>
<organism evidence="2 3">
    <name type="scientific">Jaapia argillacea MUCL 33604</name>
    <dbReference type="NCBI Taxonomy" id="933084"/>
    <lineage>
        <taxon>Eukaryota</taxon>
        <taxon>Fungi</taxon>
        <taxon>Dikarya</taxon>
        <taxon>Basidiomycota</taxon>
        <taxon>Agaricomycotina</taxon>
        <taxon>Agaricomycetes</taxon>
        <taxon>Agaricomycetidae</taxon>
        <taxon>Jaapiales</taxon>
        <taxon>Jaapiaceae</taxon>
        <taxon>Jaapia</taxon>
    </lineage>
</organism>
<proteinExistence type="predicted"/>
<dbReference type="InParanoid" id="A0A067PCF5"/>
<dbReference type="HOGENOM" id="CLU_797088_0_0_1"/>
<evidence type="ECO:0000313" key="2">
    <source>
        <dbReference type="EMBL" id="KDQ51495.1"/>
    </source>
</evidence>
<gene>
    <name evidence="2" type="ORF">JAAARDRAFT_199142</name>
</gene>
<dbReference type="Proteomes" id="UP000027265">
    <property type="component" value="Unassembled WGS sequence"/>
</dbReference>
<dbReference type="EMBL" id="KL197748">
    <property type="protein sequence ID" value="KDQ51495.1"/>
    <property type="molecule type" value="Genomic_DNA"/>
</dbReference>
<evidence type="ECO:0000256" key="1">
    <source>
        <dbReference type="SAM" id="MobiDB-lite"/>
    </source>
</evidence>
<reference evidence="3" key="1">
    <citation type="journal article" date="2014" name="Proc. Natl. Acad. Sci. U.S.A.">
        <title>Extensive sampling of basidiomycete genomes demonstrates inadequacy of the white-rot/brown-rot paradigm for wood decay fungi.</title>
        <authorList>
            <person name="Riley R."/>
            <person name="Salamov A.A."/>
            <person name="Brown D.W."/>
            <person name="Nagy L.G."/>
            <person name="Floudas D."/>
            <person name="Held B.W."/>
            <person name="Levasseur A."/>
            <person name="Lombard V."/>
            <person name="Morin E."/>
            <person name="Otillar R."/>
            <person name="Lindquist E.A."/>
            <person name="Sun H."/>
            <person name="LaButti K.M."/>
            <person name="Schmutz J."/>
            <person name="Jabbour D."/>
            <person name="Luo H."/>
            <person name="Baker S.E."/>
            <person name="Pisabarro A.G."/>
            <person name="Walton J.D."/>
            <person name="Blanchette R.A."/>
            <person name="Henrissat B."/>
            <person name="Martin F."/>
            <person name="Cullen D."/>
            <person name="Hibbett D.S."/>
            <person name="Grigoriev I.V."/>
        </authorList>
    </citation>
    <scope>NUCLEOTIDE SEQUENCE [LARGE SCALE GENOMIC DNA]</scope>
    <source>
        <strain evidence="3">MUCL 33604</strain>
    </source>
</reference>
<accession>A0A067PCF5</accession>
<evidence type="ECO:0000313" key="3">
    <source>
        <dbReference type="Proteomes" id="UP000027265"/>
    </source>
</evidence>
<feature type="region of interest" description="Disordered" evidence="1">
    <location>
        <begin position="276"/>
        <end position="338"/>
    </location>
</feature>
<keyword evidence="3" id="KW-1185">Reference proteome</keyword>
<protein>
    <submittedName>
        <fullName evidence="2">Uncharacterized protein</fullName>
    </submittedName>
</protein>
<dbReference type="AlphaFoldDB" id="A0A067PCF5"/>